<feature type="region of interest" description="Disordered" evidence="1">
    <location>
        <begin position="33"/>
        <end position="111"/>
    </location>
</feature>
<reference evidence="2" key="2">
    <citation type="submission" date="2012-06" db="EMBL/GenBank/DDBJ databases">
        <authorList>
            <person name="Yu Y."/>
            <person name="Currie J."/>
            <person name="Lomeli R."/>
            <person name="Angelova A."/>
            <person name="Collura K."/>
            <person name="Wissotski M."/>
            <person name="Campos D."/>
            <person name="Kudrna D."/>
            <person name="Golser W."/>
            <person name="Ashely E."/>
            <person name="Descour A."/>
            <person name="Fernandes J."/>
            <person name="Soderlund C."/>
            <person name="Walbot V."/>
        </authorList>
    </citation>
    <scope>NUCLEOTIDE SEQUENCE</scope>
    <source>
        <strain evidence="2">B73</strain>
    </source>
</reference>
<evidence type="ECO:0000256" key="1">
    <source>
        <dbReference type="SAM" id="MobiDB-lite"/>
    </source>
</evidence>
<feature type="compositionally biased region" description="Basic and acidic residues" evidence="1">
    <location>
        <begin position="39"/>
        <end position="54"/>
    </location>
</feature>
<dbReference type="AlphaFoldDB" id="C0PIN8"/>
<proteinExistence type="evidence at transcript level"/>
<evidence type="ECO:0000313" key="2">
    <source>
        <dbReference type="EMBL" id="ACN35054.1"/>
    </source>
</evidence>
<name>C0PIN8_MAIZE</name>
<organism evidence="2">
    <name type="scientific">Zea mays</name>
    <name type="common">Maize</name>
    <dbReference type="NCBI Taxonomy" id="4577"/>
    <lineage>
        <taxon>Eukaryota</taxon>
        <taxon>Viridiplantae</taxon>
        <taxon>Streptophyta</taxon>
        <taxon>Embryophyta</taxon>
        <taxon>Tracheophyta</taxon>
        <taxon>Spermatophyta</taxon>
        <taxon>Magnoliopsida</taxon>
        <taxon>Liliopsida</taxon>
        <taxon>Poales</taxon>
        <taxon>Poaceae</taxon>
        <taxon>PACMAD clade</taxon>
        <taxon>Panicoideae</taxon>
        <taxon>Andropogonodae</taxon>
        <taxon>Andropogoneae</taxon>
        <taxon>Tripsacinae</taxon>
        <taxon>Zea</taxon>
    </lineage>
</organism>
<accession>C0PIN8</accession>
<protein>
    <submittedName>
        <fullName evidence="2">Uncharacterized protein</fullName>
    </submittedName>
</protein>
<feature type="compositionally biased region" description="Basic and acidic residues" evidence="1">
    <location>
        <begin position="99"/>
        <end position="111"/>
    </location>
</feature>
<sequence>MPPQTIRNAGQDLRSRIQTKSLLEVLVVGSPTMRLRRNHGAERRSPRRNPDKSIRWSGRFARAPFPARPGHRPPPAPLVPGRAHTGRPQNCPYGVSARDVTEEGDGRHGVDDGEHVVELEWALARPVVRLVHVPQGGVP</sequence>
<dbReference type="EMBL" id="BT068157">
    <property type="protein sequence ID" value="ACN35054.1"/>
    <property type="molecule type" value="mRNA"/>
</dbReference>
<reference evidence="2" key="1">
    <citation type="journal article" date="2009" name="PLoS Genet.">
        <title>Sequencing, mapping, and analysis of 27,455 maize full-length cDNAs.</title>
        <authorList>
            <person name="Soderlund C."/>
            <person name="Descour A."/>
            <person name="Kudrna D."/>
            <person name="Bomhoff M."/>
            <person name="Boyd L."/>
            <person name="Currie J."/>
            <person name="Angelova A."/>
            <person name="Collura K."/>
            <person name="Wissotski M."/>
            <person name="Ashley E."/>
            <person name="Morrow D."/>
            <person name="Fernandes J."/>
            <person name="Walbot V."/>
            <person name="Yu Y."/>
        </authorList>
    </citation>
    <scope>NUCLEOTIDE SEQUENCE</scope>
    <source>
        <strain evidence="2">B73</strain>
    </source>
</reference>